<dbReference type="Pfam" id="PF04236">
    <property type="entry name" value="Transp_Tc5_C"/>
    <property type="match status" value="1"/>
</dbReference>
<dbReference type="eggNOG" id="KOG3105">
    <property type="taxonomic scope" value="Eukaryota"/>
</dbReference>
<dbReference type="InParanoid" id="E3N6I0"/>
<dbReference type="InterPro" id="IPR007350">
    <property type="entry name" value="Transposase_Tc5_C"/>
</dbReference>
<organism evidence="3">
    <name type="scientific">Caenorhabditis remanei</name>
    <name type="common">Caenorhabditis vulgaris</name>
    <dbReference type="NCBI Taxonomy" id="31234"/>
    <lineage>
        <taxon>Eukaryota</taxon>
        <taxon>Metazoa</taxon>
        <taxon>Ecdysozoa</taxon>
        <taxon>Nematoda</taxon>
        <taxon>Chromadorea</taxon>
        <taxon>Rhabditida</taxon>
        <taxon>Rhabditina</taxon>
        <taxon>Rhabditomorpha</taxon>
        <taxon>Rhabditoidea</taxon>
        <taxon>Rhabditidae</taxon>
        <taxon>Peloderinae</taxon>
        <taxon>Caenorhabditis</taxon>
    </lineage>
</organism>
<sequence length="304" mass="34227">MINLKPSKDPQKILDLVEKLRRDVETIVANNPGIEIWNCDQTGLVKECHGMRTHSRTGSKKVKVKVQSKNATSHSITFLPIIGSDGFQHDKVFIQLGEPNGRLPQKGCYSDNTIHVSVAKSHIMSRATAEHFFQNVLFGGKVPATLLLILDSWPIFRDHAFIKSFAPPSTDLHIINIPPGGTSICQPADLSYNHQLKGIQKRLTSLVMFRDIRYRVSERDNLLKFASQAHWVIGSPRFKSFIAYGFYKGGFIHSKPPPFDGPKQFIFGAGISKPCSCSQEGFTVCPRCEESFCFECFWDKCHRC</sequence>
<name>E3N6I0_CAERE</name>
<evidence type="ECO:0000313" key="3">
    <source>
        <dbReference type="Proteomes" id="UP000008281"/>
    </source>
</evidence>
<evidence type="ECO:0000259" key="1">
    <source>
        <dbReference type="Pfam" id="PF04236"/>
    </source>
</evidence>
<dbReference type="AlphaFoldDB" id="E3N6I0"/>
<dbReference type="STRING" id="31234.E3N6I0"/>
<protein>
    <recommendedName>
        <fullName evidence="1">Transposase Tc5 C-terminal domain-containing protein</fullName>
    </recommendedName>
</protein>
<gene>
    <name evidence="2" type="ORF">CRE_06039</name>
</gene>
<dbReference type="EMBL" id="DS268540">
    <property type="protein sequence ID" value="EFO88106.1"/>
    <property type="molecule type" value="Genomic_DNA"/>
</dbReference>
<dbReference type="HOGENOM" id="CLU_079720_0_0_1"/>
<dbReference type="OMA" id="THITTMI"/>
<proteinExistence type="predicted"/>
<feature type="domain" description="Transposase Tc5 C-terminal" evidence="1">
    <location>
        <begin position="247"/>
        <end position="304"/>
    </location>
</feature>
<accession>E3N6I0</accession>
<dbReference type="Proteomes" id="UP000008281">
    <property type="component" value="Unassembled WGS sequence"/>
</dbReference>
<keyword evidence="3" id="KW-1185">Reference proteome</keyword>
<evidence type="ECO:0000313" key="2">
    <source>
        <dbReference type="EMBL" id="EFO88106.1"/>
    </source>
</evidence>
<reference evidence="2" key="1">
    <citation type="submission" date="2007-07" db="EMBL/GenBank/DDBJ databases">
        <title>PCAP assembly of the Caenorhabditis remanei genome.</title>
        <authorList>
            <consortium name="The Caenorhabditis remanei Sequencing Consortium"/>
            <person name="Wilson R.K."/>
        </authorList>
    </citation>
    <scope>NUCLEOTIDE SEQUENCE [LARGE SCALE GENOMIC DNA]</scope>
    <source>
        <strain evidence="2">PB4641</strain>
    </source>
</reference>
<dbReference type="OrthoDB" id="5876883at2759"/>